<protein>
    <submittedName>
        <fullName evidence="1">Uncharacterized protein</fullName>
    </submittedName>
</protein>
<evidence type="ECO:0000313" key="1">
    <source>
        <dbReference type="EMBL" id="CAB4157642.1"/>
    </source>
</evidence>
<gene>
    <name evidence="1" type="ORF">UFOVP681_33</name>
</gene>
<proteinExistence type="predicted"/>
<organism evidence="1">
    <name type="scientific">uncultured Caudovirales phage</name>
    <dbReference type="NCBI Taxonomy" id="2100421"/>
    <lineage>
        <taxon>Viruses</taxon>
        <taxon>Duplodnaviria</taxon>
        <taxon>Heunggongvirae</taxon>
        <taxon>Uroviricota</taxon>
        <taxon>Caudoviricetes</taxon>
        <taxon>Peduoviridae</taxon>
        <taxon>Maltschvirus</taxon>
        <taxon>Maltschvirus maltsch</taxon>
    </lineage>
</organism>
<reference evidence="1" key="1">
    <citation type="submission" date="2020-04" db="EMBL/GenBank/DDBJ databases">
        <authorList>
            <person name="Chiriac C."/>
            <person name="Salcher M."/>
            <person name="Ghai R."/>
            <person name="Kavagutti S V."/>
        </authorList>
    </citation>
    <scope>NUCLEOTIDE SEQUENCE</scope>
</reference>
<sequence>MTVTKTIELANAHAKNGNIEGACRILNAAMRAAKSSRSQWAFDIAKARILDAAVDATVARSQVTA</sequence>
<accession>A0A6J5NG11</accession>
<name>A0A6J5NG11_9CAUD</name>
<dbReference type="EMBL" id="LR796657">
    <property type="protein sequence ID" value="CAB4157642.1"/>
    <property type="molecule type" value="Genomic_DNA"/>
</dbReference>